<dbReference type="InterPro" id="IPR038103">
    <property type="entry name" value="CDC73_C_sf"/>
</dbReference>
<dbReference type="GO" id="GO:0032968">
    <property type="term" value="P:positive regulation of transcription elongation by RNA polymerase II"/>
    <property type="evidence" value="ECO:0007669"/>
    <property type="project" value="TreeGrafter"/>
</dbReference>
<dbReference type="VEuPathDB" id="MicrosporidiaDB:CWI39_2571p0010"/>
<sequence>MEQLIYAIKNIEKCSIMPDEIIIDGKFYKRNIPVHLKTKLKRTYTLCEILFYILNKRSTSAEYLRSCNKNNISPIDYTDRKLLNDEINSYCSFDESNSVLDEIESRYICNKDFSYIFDILKNLENRKEEKIVLIDTFRIIVPSSVKSLITVNNVKDFLEKSKFLESNLEDIFCSSSKCTVSIDGVQFDVYDDVKSFTSEDWKSVVAIFVDGSSWQFKNWKDKNLAEIFCNTAVFFVRYDNMEMASEIQGYNIENVVVDKKNKSLKKEDFERIRRDILKVVELKRRL</sequence>
<proteinExistence type="inferred from homology"/>
<dbReference type="AlphaFoldDB" id="A0A4Q9KTL7"/>
<dbReference type="Gene3D" id="3.40.50.11990">
    <property type="entry name" value="RNA polymerase II accessory factor, Cdc73 C-terminal domain"/>
    <property type="match status" value="1"/>
</dbReference>
<keyword evidence="4" id="KW-0539">Nucleus</keyword>
<dbReference type="GO" id="GO:0006368">
    <property type="term" value="P:transcription elongation by RNA polymerase II"/>
    <property type="evidence" value="ECO:0007669"/>
    <property type="project" value="InterPro"/>
</dbReference>
<accession>A0A4Q9KTL7</accession>
<comment type="caution">
    <text evidence="6">The sequence shown here is derived from an EMBL/GenBank/DDBJ whole genome shotgun (WGS) entry which is preliminary data.</text>
</comment>
<dbReference type="Proteomes" id="UP000293045">
    <property type="component" value="Unassembled WGS sequence"/>
</dbReference>
<evidence type="ECO:0000313" key="6">
    <source>
        <dbReference type="EMBL" id="TBT98128.1"/>
    </source>
</evidence>
<evidence type="ECO:0000256" key="2">
    <source>
        <dbReference type="ARBA" id="ARBA00010427"/>
    </source>
</evidence>
<dbReference type="EMBL" id="PIXR01002571">
    <property type="protein sequence ID" value="TBT98128.1"/>
    <property type="molecule type" value="Genomic_DNA"/>
</dbReference>
<keyword evidence="3" id="KW-0804">Transcription</keyword>
<dbReference type="VEuPathDB" id="MicrosporidiaDB:CWI36_0850p0030"/>
<comment type="subcellular location">
    <subcellularLocation>
        <location evidence="1">Nucleus</location>
    </subcellularLocation>
</comment>
<evidence type="ECO:0000256" key="4">
    <source>
        <dbReference type="ARBA" id="ARBA00023242"/>
    </source>
</evidence>
<comment type="similarity">
    <text evidence="2">Belongs to the CDC73 family.</text>
</comment>
<dbReference type="GO" id="GO:0016593">
    <property type="term" value="C:Cdc73/Paf1 complex"/>
    <property type="evidence" value="ECO:0007669"/>
    <property type="project" value="InterPro"/>
</dbReference>
<dbReference type="InterPro" id="IPR007852">
    <property type="entry name" value="Cdc73/Parafibromin"/>
</dbReference>
<dbReference type="PANTHER" id="PTHR12466">
    <property type="entry name" value="CDC73 DOMAIN PROTEIN"/>
    <property type="match status" value="1"/>
</dbReference>
<protein>
    <submittedName>
        <fullName evidence="6">Putative RNA polymerase II protein</fullName>
    </submittedName>
</protein>
<dbReference type="Pfam" id="PF05179">
    <property type="entry name" value="CDC73_C"/>
    <property type="match status" value="1"/>
</dbReference>
<reference evidence="6 7" key="1">
    <citation type="submission" date="2017-12" db="EMBL/GenBank/DDBJ databases">
        <authorList>
            <person name="Pombert J.-F."/>
            <person name="Haag K.L."/>
            <person name="Ebert D."/>
        </authorList>
    </citation>
    <scope>NUCLEOTIDE SEQUENCE [LARGE SCALE GENOMIC DNA]</scope>
    <source>
        <strain evidence="6">IL-BN-2</strain>
    </source>
</reference>
<dbReference type="InterPro" id="IPR031336">
    <property type="entry name" value="CDC73_C"/>
</dbReference>
<dbReference type="GO" id="GO:0000993">
    <property type="term" value="F:RNA polymerase II complex binding"/>
    <property type="evidence" value="ECO:0007669"/>
    <property type="project" value="TreeGrafter"/>
</dbReference>
<feature type="domain" description="Cell division control protein 73 C-terminal" evidence="5">
    <location>
        <begin position="139"/>
        <end position="274"/>
    </location>
</feature>
<organism evidence="6 7">
    <name type="scientific">Hamiltosporidium magnivora</name>
    <dbReference type="NCBI Taxonomy" id="148818"/>
    <lineage>
        <taxon>Eukaryota</taxon>
        <taxon>Fungi</taxon>
        <taxon>Fungi incertae sedis</taxon>
        <taxon>Microsporidia</taxon>
        <taxon>Dubosqiidae</taxon>
        <taxon>Hamiltosporidium</taxon>
    </lineage>
</organism>
<name>A0A4Q9KTL7_9MICR</name>
<dbReference type="PANTHER" id="PTHR12466:SF8">
    <property type="entry name" value="PARAFIBROMIN"/>
    <property type="match status" value="1"/>
</dbReference>
<gene>
    <name evidence="6" type="ORF">CWI39_2571p0010</name>
</gene>
<evidence type="ECO:0000256" key="3">
    <source>
        <dbReference type="ARBA" id="ARBA00023163"/>
    </source>
</evidence>
<evidence type="ECO:0000313" key="7">
    <source>
        <dbReference type="Proteomes" id="UP000293045"/>
    </source>
</evidence>
<evidence type="ECO:0000259" key="5">
    <source>
        <dbReference type="Pfam" id="PF05179"/>
    </source>
</evidence>
<evidence type="ECO:0000256" key="1">
    <source>
        <dbReference type="ARBA" id="ARBA00004123"/>
    </source>
</evidence>